<dbReference type="Gene3D" id="3.20.20.190">
    <property type="entry name" value="Phosphatidylinositol (PI) phosphodiesterase"/>
    <property type="match status" value="1"/>
</dbReference>
<protein>
    <recommendedName>
        <fullName evidence="3">Phosphatidylinositol-specific phospholipase C X domain-containing protein</fullName>
    </recommendedName>
</protein>
<evidence type="ECO:0000313" key="2">
    <source>
        <dbReference type="Proteomes" id="UP000654075"/>
    </source>
</evidence>
<dbReference type="AlphaFoldDB" id="A0A813FVY1"/>
<proteinExistence type="predicted"/>
<evidence type="ECO:0000313" key="1">
    <source>
        <dbReference type="EMBL" id="CAE8618187.1"/>
    </source>
</evidence>
<sequence>MRCPRHDVVDVGTRGPCPGRVQMLQDVPMHAWMGSLPEEVRSLRSISELALPCCHNAGALAVKCIPRRTLAGFVGEALADVWIVEALASPIARRAAVCQALPVDLQLRAGVRVLDFRIGVHLEEFHICHGVVCDLFLRQALHQVGTFLAASQDEVVVVLIKADWEHRADFEPLEEDLSVCDVWRKLQDLIVEVLGDFLRDQADERDQLALSLRDLVATGQRALVLVQAPPEVELCRVLHMSSANLRSSWRDDTKTVGDMIVVLSEWQAAGLLSPKLGQLRLLEVALPGTPCALASAAQEAFCDFIGDGPLAVGVNLDFPSPETLRWIVGKNWEKR</sequence>
<dbReference type="InterPro" id="IPR017946">
    <property type="entry name" value="PLC-like_Pdiesterase_TIM-brl"/>
</dbReference>
<dbReference type="InterPro" id="IPR051057">
    <property type="entry name" value="PI-PLC_domain"/>
</dbReference>
<dbReference type="GO" id="GO:0006629">
    <property type="term" value="P:lipid metabolic process"/>
    <property type="evidence" value="ECO:0007669"/>
    <property type="project" value="InterPro"/>
</dbReference>
<dbReference type="EMBL" id="CAJNNV010026442">
    <property type="protein sequence ID" value="CAE8618187.1"/>
    <property type="molecule type" value="Genomic_DNA"/>
</dbReference>
<dbReference type="PANTHER" id="PTHR13593:SF113">
    <property type="entry name" value="SI:DKEY-266F7.9"/>
    <property type="match status" value="1"/>
</dbReference>
<name>A0A813FVY1_POLGL</name>
<organism evidence="1 2">
    <name type="scientific">Polarella glacialis</name>
    <name type="common">Dinoflagellate</name>
    <dbReference type="NCBI Taxonomy" id="89957"/>
    <lineage>
        <taxon>Eukaryota</taxon>
        <taxon>Sar</taxon>
        <taxon>Alveolata</taxon>
        <taxon>Dinophyceae</taxon>
        <taxon>Suessiales</taxon>
        <taxon>Suessiaceae</taxon>
        <taxon>Polarella</taxon>
    </lineage>
</organism>
<dbReference type="PANTHER" id="PTHR13593">
    <property type="match status" value="1"/>
</dbReference>
<evidence type="ECO:0008006" key="3">
    <source>
        <dbReference type="Google" id="ProtNLM"/>
    </source>
</evidence>
<gene>
    <name evidence="1" type="ORF">PGLA1383_LOCUS35829</name>
</gene>
<dbReference type="OrthoDB" id="416159at2759"/>
<keyword evidence="2" id="KW-1185">Reference proteome</keyword>
<dbReference type="SUPFAM" id="SSF51695">
    <property type="entry name" value="PLC-like phosphodiesterases"/>
    <property type="match status" value="1"/>
</dbReference>
<comment type="caution">
    <text evidence="1">The sequence shown here is derived from an EMBL/GenBank/DDBJ whole genome shotgun (WGS) entry which is preliminary data.</text>
</comment>
<accession>A0A813FVY1</accession>
<dbReference type="GO" id="GO:0008081">
    <property type="term" value="F:phosphoric diester hydrolase activity"/>
    <property type="evidence" value="ECO:0007669"/>
    <property type="project" value="InterPro"/>
</dbReference>
<reference evidence="1" key="1">
    <citation type="submission" date="2021-02" db="EMBL/GenBank/DDBJ databases">
        <authorList>
            <person name="Dougan E. K."/>
            <person name="Rhodes N."/>
            <person name="Thang M."/>
            <person name="Chan C."/>
        </authorList>
    </citation>
    <scope>NUCLEOTIDE SEQUENCE</scope>
</reference>
<dbReference type="Proteomes" id="UP000654075">
    <property type="component" value="Unassembled WGS sequence"/>
</dbReference>